<keyword evidence="3" id="KW-1185">Reference proteome</keyword>
<evidence type="ECO:0000313" key="3">
    <source>
        <dbReference type="Proteomes" id="UP001054821"/>
    </source>
</evidence>
<evidence type="ECO:0000256" key="1">
    <source>
        <dbReference type="SAM" id="MobiDB-lite"/>
    </source>
</evidence>
<proteinExistence type="predicted"/>
<feature type="region of interest" description="Disordered" evidence="1">
    <location>
        <begin position="1"/>
        <end position="53"/>
    </location>
</feature>
<sequence>MDQNATAMLGQLFNPERIVPGRGSASRRKKGNDIMGEAHKSKDASEGESCDSFEGLSICSEDSKDGDLNSESEEVVDVIECNDESIAGLLEDCGVPAVPTKPDRAIKRGAKFQVAHDSVDIFNTAALDGVATNDSVPILVGEADLGDGLKGGVGVSHLVVESGSLAPSIPITNEVRIEEEGAGVIVGDASSEQSLILKHFRRGKKKKKKKVVAKVPGRIKAKKLESYQS</sequence>
<organism evidence="2 3">
    <name type="scientific">Prunus dulcis</name>
    <name type="common">Almond</name>
    <name type="synonym">Amygdalus dulcis</name>
    <dbReference type="NCBI Taxonomy" id="3755"/>
    <lineage>
        <taxon>Eukaryota</taxon>
        <taxon>Viridiplantae</taxon>
        <taxon>Streptophyta</taxon>
        <taxon>Embryophyta</taxon>
        <taxon>Tracheophyta</taxon>
        <taxon>Spermatophyta</taxon>
        <taxon>Magnoliopsida</taxon>
        <taxon>eudicotyledons</taxon>
        <taxon>Gunneridae</taxon>
        <taxon>Pentapetalae</taxon>
        <taxon>rosids</taxon>
        <taxon>fabids</taxon>
        <taxon>Rosales</taxon>
        <taxon>Rosaceae</taxon>
        <taxon>Amygdaloideae</taxon>
        <taxon>Amygdaleae</taxon>
        <taxon>Prunus</taxon>
    </lineage>
</organism>
<gene>
    <name evidence="2" type="ORF">L3X38_030658</name>
</gene>
<protein>
    <submittedName>
        <fullName evidence="2">Uncharacterized protein</fullName>
    </submittedName>
</protein>
<name>A0AAD4VCU1_PRUDU</name>
<comment type="caution">
    <text evidence="2">The sequence shown here is derived from an EMBL/GenBank/DDBJ whole genome shotgun (WGS) entry which is preliminary data.</text>
</comment>
<reference evidence="2 3" key="1">
    <citation type="journal article" date="2022" name="G3 (Bethesda)">
        <title>Whole-genome sequence and methylome profiling of the almond [Prunus dulcis (Mill.) D.A. Webb] cultivar 'Nonpareil'.</title>
        <authorList>
            <person name="D'Amico-Willman K.M."/>
            <person name="Ouma W.Z."/>
            <person name="Meulia T."/>
            <person name="Sideli G.M."/>
            <person name="Gradziel T.M."/>
            <person name="Fresnedo-Ramirez J."/>
        </authorList>
    </citation>
    <scope>NUCLEOTIDE SEQUENCE [LARGE SCALE GENOMIC DNA]</scope>
    <source>
        <strain evidence="2">Clone GOH B32 T37-40</strain>
    </source>
</reference>
<dbReference type="AlphaFoldDB" id="A0AAD4VCU1"/>
<accession>A0AAD4VCU1</accession>
<dbReference type="Proteomes" id="UP001054821">
    <property type="component" value="Chromosome 6"/>
</dbReference>
<feature type="compositionally biased region" description="Basic and acidic residues" evidence="1">
    <location>
        <begin position="36"/>
        <end position="45"/>
    </location>
</feature>
<dbReference type="EMBL" id="JAJFAZ020000006">
    <property type="protein sequence ID" value="KAI5321587.1"/>
    <property type="molecule type" value="Genomic_DNA"/>
</dbReference>
<evidence type="ECO:0000313" key="2">
    <source>
        <dbReference type="EMBL" id="KAI5321587.1"/>
    </source>
</evidence>